<gene>
    <name evidence="1" type="ORF">SppYZU05_46</name>
</gene>
<keyword evidence="2" id="KW-1185">Reference proteome</keyword>
<sequence>MEHVKSQYTSCDKLWALARPQGFDKLAKEN</sequence>
<accession>A0A1W6JTH5</accession>
<protein>
    <submittedName>
        <fullName evidence="1">Uncharacterized protein</fullName>
    </submittedName>
</protein>
<dbReference type="Proteomes" id="UP000221216">
    <property type="component" value="Segment"/>
</dbReference>
<evidence type="ECO:0000313" key="1">
    <source>
        <dbReference type="EMBL" id="ARM70572.1"/>
    </source>
</evidence>
<evidence type="ECO:0000313" key="2">
    <source>
        <dbReference type="Proteomes" id="UP000221216"/>
    </source>
</evidence>
<organism evidence="1 2">
    <name type="scientific">Shewanella phage SppYZU05</name>
    <dbReference type="NCBI Taxonomy" id="1970795"/>
    <lineage>
        <taxon>Viruses</taxon>
        <taxon>Duplodnaviria</taxon>
        <taxon>Heunggongvirae</taxon>
        <taxon>Uroviricota</taxon>
        <taxon>Caudoviricetes</taxon>
        <taxon>Chaseviridae</taxon>
        <taxon>Nefertitivirinae</taxon>
        <taxon>Yushanvirus</taxon>
        <taxon>Yushanvirus SppYZU05</taxon>
    </lineage>
</organism>
<proteinExistence type="predicted"/>
<dbReference type="EMBL" id="KY709296">
    <property type="protein sequence ID" value="ARM70572.1"/>
    <property type="molecule type" value="Genomic_DNA"/>
</dbReference>
<reference evidence="1 2" key="1">
    <citation type="submission" date="2017-03" db="EMBL/GenBank/DDBJ databases">
        <title>Isolation of lytic bacteriophages infecting Shewanella putrefaciens and Shewanella baltica for biocontrol of fish and shrimp spoilage during chilled storage.</title>
        <authorList>
            <person name="Yang Z."/>
            <person name="Tao X."/>
            <person name="Gao L."/>
            <person name="Rao S."/>
        </authorList>
    </citation>
    <scope>NUCLEOTIDE SEQUENCE [LARGE SCALE GENOMIC DNA]</scope>
</reference>
<name>A0A1W6JTH5_9CAUD</name>